<dbReference type="Pfam" id="PF07228">
    <property type="entry name" value="SpoIIE"/>
    <property type="match status" value="1"/>
</dbReference>
<evidence type="ECO:0000313" key="4">
    <source>
        <dbReference type="EMBL" id="GAA1902498.1"/>
    </source>
</evidence>
<dbReference type="EMBL" id="BAAAMJ010000009">
    <property type="protein sequence ID" value="GAA1902498.1"/>
    <property type="molecule type" value="Genomic_DNA"/>
</dbReference>
<feature type="region of interest" description="Disordered" evidence="2">
    <location>
        <begin position="539"/>
        <end position="560"/>
    </location>
</feature>
<keyword evidence="1" id="KW-0378">Hydrolase</keyword>
<dbReference type="PANTHER" id="PTHR43156">
    <property type="entry name" value="STAGE II SPORULATION PROTEIN E-RELATED"/>
    <property type="match status" value="1"/>
</dbReference>
<evidence type="ECO:0000256" key="1">
    <source>
        <dbReference type="ARBA" id="ARBA00022801"/>
    </source>
</evidence>
<dbReference type="InterPro" id="IPR052016">
    <property type="entry name" value="Bact_Sigma-Reg"/>
</dbReference>
<dbReference type="InterPro" id="IPR029016">
    <property type="entry name" value="GAF-like_dom_sf"/>
</dbReference>
<dbReference type="Gene3D" id="3.60.40.10">
    <property type="entry name" value="PPM-type phosphatase domain"/>
    <property type="match status" value="1"/>
</dbReference>
<dbReference type="InterPro" id="IPR001932">
    <property type="entry name" value="PPM-type_phosphatase-like_dom"/>
</dbReference>
<dbReference type="PANTHER" id="PTHR43156:SF2">
    <property type="entry name" value="STAGE II SPORULATION PROTEIN E"/>
    <property type="match status" value="1"/>
</dbReference>
<evidence type="ECO:0000259" key="3">
    <source>
        <dbReference type="SMART" id="SM00331"/>
    </source>
</evidence>
<feature type="domain" description="PPM-type phosphatase" evidence="3">
    <location>
        <begin position="312"/>
        <end position="535"/>
    </location>
</feature>
<evidence type="ECO:0000256" key="2">
    <source>
        <dbReference type="SAM" id="MobiDB-lite"/>
    </source>
</evidence>
<sequence length="560" mass="58590">MVSPARRTRGTQQPGAGADAGTPLLAAPYPVLAVSAAGVVQQANAAAAALFPPAAPGTPLASAAPGWLVTGHRRFTAAGPPGGSSAAVEGAVGERFFEAHATRPAAGQVVWWLIDATDRRLAEEALRIERERTAFLTEASDLLLSSLNLDRCMDVTAQLAARHLADAAIVVAPVSGRRTPVTLCVRGGSPARRTPVVREDDVPGLGEALQGFPPVPSRWTEPALAPQWMVPEGFGEVGSMMITPLPGQGVPAGALVLLRHSEEPFPENEEGFARIFAARAGTAMSAARLYAEQASITETLLRELLPPKLEHVDGVEFAAGYRAAGEGERIGGDFYDLHPAAGAGQETLVVLGDVCGKGLEAAVLTGKIRNTLHALLPMSGDHRGMLRLLNGALVDSHHTRFATLVLASAAREGEGVRLRLTSAGHPPPLIVRADGRVEEADTGGSLVGVLPEIDARTARVHLARGETCVLFSDGITEARGGPLGDTMFGERRLRAALSECAGLPAEAVVERLQMLTSHWVGNRHHDDMAVVAITAPRTFLPAPPGARKDSGSQETEGSYS</sequence>
<organism evidence="4 5">
    <name type="scientific">Streptomyces sodiiphilus</name>
    <dbReference type="NCBI Taxonomy" id="226217"/>
    <lineage>
        <taxon>Bacteria</taxon>
        <taxon>Bacillati</taxon>
        <taxon>Actinomycetota</taxon>
        <taxon>Actinomycetes</taxon>
        <taxon>Kitasatosporales</taxon>
        <taxon>Streptomycetaceae</taxon>
        <taxon>Streptomyces</taxon>
    </lineage>
</organism>
<dbReference type="SUPFAM" id="SSF55781">
    <property type="entry name" value="GAF domain-like"/>
    <property type="match status" value="1"/>
</dbReference>
<dbReference type="SMART" id="SM00331">
    <property type="entry name" value="PP2C_SIG"/>
    <property type="match status" value="1"/>
</dbReference>
<reference evidence="4 5" key="1">
    <citation type="journal article" date="2019" name="Int. J. Syst. Evol. Microbiol.">
        <title>The Global Catalogue of Microorganisms (GCM) 10K type strain sequencing project: providing services to taxonomists for standard genome sequencing and annotation.</title>
        <authorList>
            <consortium name="The Broad Institute Genomics Platform"/>
            <consortium name="The Broad Institute Genome Sequencing Center for Infectious Disease"/>
            <person name="Wu L."/>
            <person name="Ma J."/>
        </authorList>
    </citation>
    <scope>NUCLEOTIDE SEQUENCE [LARGE SCALE GENOMIC DNA]</scope>
    <source>
        <strain evidence="4 5">JCM 13581</strain>
    </source>
</reference>
<dbReference type="InterPro" id="IPR036457">
    <property type="entry name" value="PPM-type-like_dom_sf"/>
</dbReference>
<gene>
    <name evidence="4" type="ORF">GCM10009716_10480</name>
</gene>
<dbReference type="SUPFAM" id="SSF81606">
    <property type="entry name" value="PP2C-like"/>
    <property type="match status" value="1"/>
</dbReference>
<proteinExistence type="predicted"/>
<evidence type="ECO:0000313" key="5">
    <source>
        <dbReference type="Proteomes" id="UP001501303"/>
    </source>
</evidence>
<protein>
    <submittedName>
        <fullName evidence="4">PP2C family protein-serine/threonine phosphatase</fullName>
    </submittedName>
</protein>
<dbReference type="Gene3D" id="3.30.450.40">
    <property type="match status" value="1"/>
</dbReference>
<dbReference type="Proteomes" id="UP001501303">
    <property type="component" value="Unassembled WGS sequence"/>
</dbReference>
<keyword evidence="5" id="KW-1185">Reference proteome</keyword>
<comment type="caution">
    <text evidence="4">The sequence shown here is derived from an EMBL/GenBank/DDBJ whole genome shotgun (WGS) entry which is preliminary data.</text>
</comment>
<name>A0ABN2NXX0_9ACTN</name>
<accession>A0ABN2NXX0</accession>